<accession>A0A0M0KHP2</accession>
<evidence type="ECO:0000256" key="1">
    <source>
        <dbReference type="SAM" id="MobiDB-lite"/>
    </source>
</evidence>
<dbReference type="AlphaFoldDB" id="A0A0M0KHP2"/>
<protein>
    <submittedName>
        <fullName evidence="2">Uncharacterized protein</fullName>
    </submittedName>
</protein>
<evidence type="ECO:0000313" key="2">
    <source>
        <dbReference type="EMBL" id="KOO37923.1"/>
    </source>
</evidence>
<proteinExistence type="predicted"/>
<reference evidence="2" key="1">
    <citation type="submission" date="2015-08" db="EMBL/GenBank/DDBJ databases">
        <title>Complete DNA Sequence of Pseudomonas syringae pv. actinidiae, the Causal Agent of Kiwifruit Canker Disease.</title>
        <authorList>
            <person name="Rikkerink E.H.A."/>
            <person name="Fineran P.C."/>
        </authorList>
    </citation>
    <scope>NUCLEOTIDE SEQUENCE</scope>
    <source>
        <strain evidence="2">DSM 13666</strain>
    </source>
</reference>
<comment type="caution">
    <text evidence="2">The sequence shown here is derived from an EMBL/GenBank/DDBJ whole genome shotgun (WGS) entry which is preliminary data.</text>
</comment>
<dbReference type="GeneID" id="87598893"/>
<feature type="region of interest" description="Disordered" evidence="1">
    <location>
        <begin position="44"/>
        <end position="77"/>
    </location>
</feature>
<dbReference type="PATRIC" id="fig|136160.3.peg.822"/>
<dbReference type="RefSeq" id="WP_053430412.1">
    <property type="nucleotide sequence ID" value="NZ_CP040441.1"/>
</dbReference>
<organism evidence="2">
    <name type="scientific">Halalkalibacterium halodurans</name>
    <name type="common">Bacillus halodurans</name>
    <dbReference type="NCBI Taxonomy" id="86665"/>
    <lineage>
        <taxon>Bacteria</taxon>
        <taxon>Bacillati</taxon>
        <taxon>Bacillota</taxon>
        <taxon>Bacilli</taxon>
        <taxon>Bacillales</taxon>
        <taxon>Bacillaceae</taxon>
        <taxon>Halalkalibacterium (ex Joshi et al. 2022)</taxon>
    </lineage>
</organism>
<name>A0A0M0KHP2_ALKHA</name>
<gene>
    <name evidence="2" type="ORF">AMD02_02950</name>
</gene>
<dbReference type="InterPro" id="IPR031681">
    <property type="entry name" value="YwqH-like"/>
</dbReference>
<dbReference type="EMBL" id="LILD01000001">
    <property type="protein sequence ID" value="KOO37923.1"/>
    <property type="molecule type" value="Genomic_DNA"/>
</dbReference>
<sequence length="136" mass="15674">MDYSSKIRELNSEINRLNGVISEAASSWEELVYARNRLLNKKSDVSSDARWVHEPENDHDLSRSTNASEHDDARDSIDGVYDEMPKQVQEMIEAIDEERSRLSREVSSARTSVASRRDRITTLKAKQRLHDQRGMV</sequence>
<dbReference type="Pfam" id="PF16888">
    <property type="entry name" value="YwqH-like"/>
    <property type="match status" value="1"/>
</dbReference>